<reference evidence="2 3" key="1">
    <citation type="submission" date="2016-08" db="EMBL/GenBank/DDBJ databases">
        <authorList>
            <person name="Seilhamer J.J."/>
        </authorList>
    </citation>
    <scope>NUCLEOTIDE SEQUENCE [LARGE SCALE GENOMIC DNA]</scope>
    <source>
        <strain evidence="2 3">KT-27</strain>
    </source>
</reference>
<protein>
    <submittedName>
        <fullName evidence="2">Uncharacterized protein</fullName>
    </submittedName>
</protein>
<proteinExistence type="predicted"/>
<reference evidence="2 3" key="2">
    <citation type="submission" date="2018-03" db="EMBL/GenBank/DDBJ databases">
        <title>Draft genome of Pseudomonas putida strain KT-27.</title>
        <authorList>
            <person name="Yoshizawa S."/>
            <person name="Khan N.H."/>
            <person name="Nishimura M."/>
            <person name="Chiura H.X."/>
            <person name="Ogura Y."/>
            <person name="Hayashi T."/>
            <person name="Kogure K."/>
        </authorList>
    </citation>
    <scope>NUCLEOTIDE SEQUENCE [LARGE SCALE GENOMIC DNA]</scope>
    <source>
        <strain evidence="2 3">KT-27</strain>
    </source>
</reference>
<keyword evidence="1" id="KW-0472">Membrane</keyword>
<comment type="caution">
    <text evidence="2">The sequence shown here is derived from an EMBL/GenBank/DDBJ whole genome shotgun (WGS) entry which is preliminary data.</text>
</comment>
<dbReference type="EMBL" id="MIND01000018">
    <property type="protein sequence ID" value="POF89261.1"/>
    <property type="molecule type" value="Genomic_DNA"/>
</dbReference>
<gene>
    <name evidence="2" type="ORF">BGP80_15340</name>
</gene>
<sequence length="61" mass="6384">MLLPLTLAQVYTAATLWCTAAIGVLCSVGLLLEATLGSLVVRAQVLGTLRPLLSWSVWSAA</sequence>
<evidence type="ECO:0000256" key="1">
    <source>
        <dbReference type="SAM" id="Phobius"/>
    </source>
</evidence>
<dbReference type="Proteomes" id="UP000237194">
    <property type="component" value="Unassembled WGS sequence"/>
</dbReference>
<keyword evidence="1" id="KW-0812">Transmembrane</keyword>
<evidence type="ECO:0000313" key="2">
    <source>
        <dbReference type="EMBL" id="POF89261.1"/>
    </source>
</evidence>
<feature type="transmembrane region" description="Helical" evidence="1">
    <location>
        <begin position="12"/>
        <end position="32"/>
    </location>
</feature>
<keyword evidence="1" id="KW-1133">Transmembrane helix</keyword>
<dbReference type="AlphaFoldDB" id="A0A2S3WEE2"/>
<evidence type="ECO:0000313" key="3">
    <source>
        <dbReference type="Proteomes" id="UP000237194"/>
    </source>
</evidence>
<accession>A0A2S3WEE2</accession>
<name>A0A2S3WEE2_PSEPU</name>
<organism evidence="2 3">
    <name type="scientific">Pseudomonas putida</name>
    <name type="common">Arthrobacter siderocapsulatus</name>
    <dbReference type="NCBI Taxonomy" id="303"/>
    <lineage>
        <taxon>Bacteria</taxon>
        <taxon>Pseudomonadati</taxon>
        <taxon>Pseudomonadota</taxon>
        <taxon>Gammaproteobacteria</taxon>
        <taxon>Pseudomonadales</taxon>
        <taxon>Pseudomonadaceae</taxon>
        <taxon>Pseudomonas</taxon>
    </lineage>
</organism>